<dbReference type="PANTHER" id="PTHR36341:SF3">
    <property type="entry name" value="DUF2996 FAMILY PROTEIN"/>
    <property type="match status" value="1"/>
</dbReference>
<dbReference type="CDD" id="cd02859">
    <property type="entry name" value="E_set_AMPKbeta_like_N"/>
    <property type="match status" value="1"/>
</dbReference>
<accession>A0A2K1L204</accession>
<feature type="domain" description="AMP-activated protein kinase glycogen-binding" evidence="2">
    <location>
        <begin position="100"/>
        <end position="182"/>
    </location>
</feature>
<reference evidence="3 5" key="2">
    <citation type="journal article" date="2018" name="Plant J.">
        <title>The Physcomitrella patens chromosome-scale assembly reveals moss genome structure and evolution.</title>
        <authorList>
            <person name="Lang D."/>
            <person name="Ullrich K.K."/>
            <person name="Murat F."/>
            <person name="Fuchs J."/>
            <person name="Jenkins J."/>
            <person name="Haas F.B."/>
            <person name="Piednoel M."/>
            <person name="Gundlach H."/>
            <person name="Van Bel M."/>
            <person name="Meyberg R."/>
            <person name="Vives C."/>
            <person name="Morata J."/>
            <person name="Symeonidi A."/>
            <person name="Hiss M."/>
            <person name="Muchero W."/>
            <person name="Kamisugi Y."/>
            <person name="Saleh O."/>
            <person name="Blanc G."/>
            <person name="Decker E.L."/>
            <person name="van Gessel N."/>
            <person name="Grimwood J."/>
            <person name="Hayes R.D."/>
            <person name="Graham S.W."/>
            <person name="Gunter L.E."/>
            <person name="McDaniel S.F."/>
            <person name="Hoernstein S.N.W."/>
            <person name="Larsson A."/>
            <person name="Li F.W."/>
            <person name="Perroud P.F."/>
            <person name="Phillips J."/>
            <person name="Ranjan P."/>
            <person name="Rokshar D.S."/>
            <person name="Rothfels C.J."/>
            <person name="Schneider L."/>
            <person name="Shu S."/>
            <person name="Stevenson D.W."/>
            <person name="Thummler F."/>
            <person name="Tillich M."/>
            <person name="Villarreal Aguilar J.C."/>
            <person name="Widiez T."/>
            <person name="Wong G.K."/>
            <person name="Wymore A."/>
            <person name="Zhang Y."/>
            <person name="Zimmer A.D."/>
            <person name="Quatrano R.S."/>
            <person name="Mayer K.F.X."/>
            <person name="Goodstein D."/>
            <person name="Casacuberta J.M."/>
            <person name="Vandepoele K."/>
            <person name="Reski R."/>
            <person name="Cuming A.C."/>
            <person name="Tuskan G.A."/>
            <person name="Maumus F."/>
            <person name="Salse J."/>
            <person name="Schmutz J."/>
            <person name="Rensing S.A."/>
        </authorList>
    </citation>
    <scope>NUCLEOTIDE SEQUENCE [LARGE SCALE GENOMIC DNA]</scope>
    <source>
        <strain evidence="4 5">cv. Gransden 2004</strain>
    </source>
</reference>
<dbReference type="OMA" id="MREDVIP"/>
<keyword evidence="5" id="KW-1185">Reference proteome</keyword>
<proteinExistence type="predicted"/>
<dbReference type="InterPro" id="IPR021374">
    <property type="entry name" value="DUF2996"/>
</dbReference>
<name>A0A2K1L204_PHYPA</name>
<dbReference type="PaxDb" id="3218-PP1S281_87V6.2"/>
<dbReference type="EnsemblPlants" id="Pp3c2_17900V3.4">
    <property type="protein sequence ID" value="Pp3c2_17900V3.4"/>
    <property type="gene ID" value="Pp3c2_17900"/>
</dbReference>
<reference evidence="3 5" key="1">
    <citation type="journal article" date="2008" name="Science">
        <title>The Physcomitrella genome reveals evolutionary insights into the conquest of land by plants.</title>
        <authorList>
            <person name="Rensing S."/>
            <person name="Lang D."/>
            <person name="Zimmer A."/>
            <person name="Terry A."/>
            <person name="Salamov A."/>
            <person name="Shapiro H."/>
            <person name="Nishiyama T."/>
            <person name="Perroud P.-F."/>
            <person name="Lindquist E."/>
            <person name="Kamisugi Y."/>
            <person name="Tanahashi T."/>
            <person name="Sakakibara K."/>
            <person name="Fujita T."/>
            <person name="Oishi K."/>
            <person name="Shin-I T."/>
            <person name="Kuroki Y."/>
            <person name="Toyoda A."/>
            <person name="Suzuki Y."/>
            <person name="Hashimoto A."/>
            <person name="Yamaguchi K."/>
            <person name="Sugano A."/>
            <person name="Kohara Y."/>
            <person name="Fujiyama A."/>
            <person name="Anterola A."/>
            <person name="Aoki S."/>
            <person name="Ashton N."/>
            <person name="Barbazuk W.B."/>
            <person name="Barker E."/>
            <person name="Bennetzen J."/>
            <person name="Bezanilla M."/>
            <person name="Blankenship R."/>
            <person name="Cho S.H."/>
            <person name="Dutcher S."/>
            <person name="Estelle M."/>
            <person name="Fawcett J.A."/>
            <person name="Gundlach H."/>
            <person name="Hanada K."/>
            <person name="Heyl A."/>
            <person name="Hicks K.A."/>
            <person name="Hugh J."/>
            <person name="Lohr M."/>
            <person name="Mayer K."/>
            <person name="Melkozernov A."/>
            <person name="Murata T."/>
            <person name="Nelson D."/>
            <person name="Pils B."/>
            <person name="Prigge M."/>
            <person name="Reiss B."/>
            <person name="Renner T."/>
            <person name="Rombauts S."/>
            <person name="Rushton P."/>
            <person name="Sanderfoot A."/>
            <person name="Schween G."/>
            <person name="Shiu S.-H."/>
            <person name="Stueber K."/>
            <person name="Theodoulou F.L."/>
            <person name="Tu H."/>
            <person name="Van de Peer Y."/>
            <person name="Verrier P.J."/>
            <person name="Waters E."/>
            <person name="Wood A."/>
            <person name="Yang L."/>
            <person name="Cove D."/>
            <person name="Cuming A."/>
            <person name="Hasebe M."/>
            <person name="Lucas S."/>
            <person name="Mishler D.B."/>
            <person name="Reski R."/>
            <person name="Grigoriev I."/>
            <person name="Quatrano R.S."/>
            <person name="Boore J.L."/>
        </authorList>
    </citation>
    <scope>NUCLEOTIDE SEQUENCE [LARGE SCALE GENOMIC DNA]</scope>
    <source>
        <strain evidence="4 5">cv. Gransden 2004</strain>
    </source>
</reference>
<dbReference type="EnsemblPlants" id="Pp3c2_17900V3.1">
    <property type="protein sequence ID" value="Pp3c2_17900V3.1"/>
    <property type="gene ID" value="Pp3c2_17900"/>
</dbReference>
<evidence type="ECO:0000259" key="2">
    <source>
        <dbReference type="Pfam" id="PF16561"/>
    </source>
</evidence>
<dbReference type="Gene3D" id="2.60.40.10">
    <property type="entry name" value="Immunoglobulins"/>
    <property type="match status" value="1"/>
</dbReference>
<organism evidence="3">
    <name type="scientific">Physcomitrium patens</name>
    <name type="common">Spreading-leaved earth moss</name>
    <name type="synonym">Physcomitrella patens</name>
    <dbReference type="NCBI Taxonomy" id="3218"/>
    <lineage>
        <taxon>Eukaryota</taxon>
        <taxon>Viridiplantae</taxon>
        <taxon>Streptophyta</taxon>
        <taxon>Embryophyta</taxon>
        <taxon>Bryophyta</taxon>
        <taxon>Bryophytina</taxon>
        <taxon>Bryopsida</taxon>
        <taxon>Funariidae</taxon>
        <taxon>Funariales</taxon>
        <taxon>Funariaceae</taxon>
        <taxon>Physcomitrium</taxon>
    </lineage>
</organism>
<dbReference type="Gramene" id="Pp3c2_17900V3.1">
    <property type="protein sequence ID" value="Pp3c2_17900V3.1"/>
    <property type="gene ID" value="Pp3c2_17900"/>
</dbReference>
<dbReference type="SUPFAM" id="SSF81296">
    <property type="entry name" value="E set domains"/>
    <property type="match status" value="1"/>
</dbReference>
<gene>
    <name evidence="4" type="primary">LOC112276432</name>
    <name evidence="3" type="ORF">PHYPA_002857</name>
</gene>
<dbReference type="Proteomes" id="UP000006727">
    <property type="component" value="Chromosome 2"/>
</dbReference>
<dbReference type="Gramene" id="Pp3c2_17900V3.4">
    <property type="protein sequence ID" value="Pp3c2_17900V3.4"/>
    <property type="gene ID" value="Pp3c2_17900"/>
</dbReference>
<dbReference type="EMBL" id="ABEU02000002">
    <property type="protein sequence ID" value="PNR60064.1"/>
    <property type="molecule type" value="Genomic_DNA"/>
</dbReference>
<feature type="compositionally biased region" description="Polar residues" evidence="1">
    <location>
        <begin position="165"/>
        <end position="177"/>
    </location>
</feature>
<dbReference type="GO" id="GO:0009579">
    <property type="term" value="C:thylakoid"/>
    <property type="evidence" value="ECO:0000318"/>
    <property type="project" value="GO_Central"/>
</dbReference>
<reference evidence="4" key="3">
    <citation type="submission" date="2020-12" db="UniProtKB">
        <authorList>
            <consortium name="EnsemblPlants"/>
        </authorList>
    </citation>
    <scope>IDENTIFICATION</scope>
</reference>
<dbReference type="PANTHER" id="PTHR36341">
    <property type="entry name" value="DUF2996 FAMILY PROTEIN"/>
    <property type="match status" value="1"/>
</dbReference>
<feature type="compositionally biased region" description="Low complexity" evidence="1">
    <location>
        <begin position="214"/>
        <end position="231"/>
    </location>
</feature>
<feature type="compositionally biased region" description="Basic and acidic residues" evidence="1">
    <location>
        <begin position="179"/>
        <end position="213"/>
    </location>
</feature>
<evidence type="ECO:0000256" key="1">
    <source>
        <dbReference type="SAM" id="MobiDB-lite"/>
    </source>
</evidence>
<evidence type="ECO:0000313" key="4">
    <source>
        <dbReference type="EnsemblPlants" id="Pp3c2_17900V3.1"/>
    </source>
</evidence>
<dbReference type="GeneID" id="112276432"/>
<dbReference type="Pfam" id="PF16561">
    <property type="entry name" value="AMPK1_CBM"/>
    <property type="match status" value="1"/>
</dbReference>
<protein>
    <recommendedName>
        <fullName evidence="2">AMP-activated protein kinase glycogen-binding domain-containing protein</fullName>
    </recommendedName>
</protein>
<feature type="region of interest" description="Disordered" evidence="1">
    <location>
        <begin position="161"/>
        <end position="231"/>
    </location>
</feature>
<dbReference type="OrthoDB" id="5873279at2759"/>
<dbReference type="STRING" id="3218.A0A2K1L204"/>
<dbReference type="Pfam" id="PF11210">
    <property type="entry name" value="DUF2996"/>
    <property type="match status" value="1"/>
</dbReference>
<dbReference type="AlphaFoldDB" id="A0A2K1L204"/>
<dbReference type="InterPro" id="IPR032640">
    <property type="entry name" value="AMPK1_CBM"/>
</dbReference>
<evidence type="ECO:0000313" key="5">
    <source>
        <dbReference type="Proteomes" id="UP000006727"/>
    </source>
</evidence>
<sequence>MACTGHCLGAAMATVSRLPHFVPCVNAQKCHGSAGGHLVVSLQQVAWVPSTFGGKGIAGLGNVLKFRAGESSTYGRMASQRMIVMASQEAGTSTLVVQEVEFIWKGPGSKVLLSGDFVNWESQVPLEKSGSEGWFVVKQNIAPGTYKYKFIVDGEWQHSPDYPTVSDNSGGFNNEITVSEEKSTPKPTRKEDNAGSSKGEVKGSTEEVAKVDTPKPAAAASPPKPKVAAAGGAKKAAAGGAKKAVKAVAKPLPETMLEDVIPRLTAYFEKEQGVSAVDIQFDDNQLQGTFIKNEVQYNFWAYFPDGKLEGSRGFSLTSHGCSPSTVEPFLIDESKITGESVVQQVIKRLFAQKLLATN</sequence>
<dbReference type="RefSeq" id="XP_024363498.1">
    <property type="nucleotide sequence ID" value="XM_024507730.2"/>
</dbReference>
<dbReference type="InterPro" id="IPR014756">
    <property type="entry name" value="Ig_E-set"/>
</dbReference>
<dbReference type="InterPro" id="IPR013783">
    <property type="entry name" value="Ig-like_fold"/>
</dbReference>
<evidence type="ECO:0000313" key="3">
    <source>
        <dbReference type="EMBL" id="PNR60064.1"/>
    </source>
</evidence>